<accession>A0A075EYN8</accession>
<proteinExistence type="predicted"/>
<name>A0A075EYN8_9ACTN</name>
<organism evidence="1">
    <name type="scientific">Streptomyces sp. YN86</name>
    <dbReference type="NCBI Taxonomy" id="1484062"/>
    <lineage>
        <taxon>Bacteria</taxon>
        <taxon>Bacillati</taxon>
        <taxon>Actinomycetota</taxon>
        <taxon>Actinomycetes</taxon>
        <taxon>Kitasatosporales</taxon>
        <taxon>Streptomycetaceae</taxon>
        <taxon>Streptomyces</taxon>
    </lineage>
</organism>
<evidence type="ECO:0000313" key="1">
    <source>
        <dbReference type="EMBL" id="AIE54270.1"/>
    </source>
</evidence>
<dbReference type="Pfam" id="PF19380">
    <property type="entry name" value="DUF5955"/>
    <property type="match status" value="1"/>
</dbReference>
<reference evidence="1" key="1">
    <citation type="submission" date="2014-04" db="EMBL/GenBank/DDBJ databases">
        <title>paulomycin gene cluster in Streptomyces sp. YN86.</title>
        <authorList>
            <person name="Li J."/>
            <person name="Xie Z."/>
            <person name="Chen Y."/>
        </authorList>
    </citation>
    <scope>NUCLEOTIDE SEQUENCE</scope>
    <source>
        <strain evidence="1">YN86</strain>
    </source>
</reference>
<protein>
    <submittedName>
        <fullName evidence="1">PauY50</fullName>
    </submittedName>
</protein>
<dbReference type="InterPro" id="IPR045999">
    <property type="entry name" value="DUF5955"/>
</dbReference>
<dbReference type="AlphaFoldDB" id="A0A075EYN8"/>
<dbReference type="EMBL" id="KJ721165">
    <property type="protein sequence ID" value="AIE54270.1"/>
    <property type="molecule type" value="Genomic_DNA"/>
</dbReference>
<sequence length="111" mass="11744">MLRSTGSMDRGQQDRQVVAACQDPRTEELRGATAQLRRRLAAHRAEFPDRAVAEDELAAIGAMAREGAPDQGRLRRSLLLVAASLGSVSAFAAELARLRAAVELFGTGAGG</sequence>